<dbReference type="InterPro" id="IPR052664">
    <property type="entry name" value="BTB-MATH_domain_protein"/>
</dbReference>
<dbReference type="Pfam" id="PF00651">
    <property type="entry name" value="BTB"/>
    <property type="match status" value="1"/>
</dbReference>
<feature type="domain" description="BTB" evidence="1">
    <location>
        <begin position="34"/>
        <end position="145"/>
    </location>
</feature>
<dbReference type="PANTHER" id="PTHR22743:SF165">
    <property type="entry name" value="BTB AND MATH DOMAIN CONTAINING-RELATED"/>
    <property type="match status" value="1"/>
</dbReference>
<dbReference type="Proteomes" id="UP000594262">
    <property type="component" value="Unplaced"/>
</dbReference>
<dbReference type="InterPro" id="IPR000210">
    <property type="entry name" value="BTB/POZ_dom"/>
</dbReference>
<proteinExistence type="predicted"/>
<sequence>MSDENENNVKDQPIEAVEKVKDSKILFEIEQNLCDVTIAAHDKNVLVTSKFLRYLFSGRFESLVKKQTAEEVVDEESKHMEYIVEVNEIGADVIEFALSFYQPMYFNYADTINASTKFNNLLELSNQWGLEVLKKELENFLLLKHPDGPSQISDNTQLNDKQLDILLKADKFELKNLYRTLLRKKPRMELSTISKENKTFIDMKPITRYELIRNSLIEKSKSHTSDNKFLTEIEDIFKFCDVILYEDRVIDLSAKKDFENADHFKFDGNDKNSFLAEPNNAHYAILIAEDVKLYVDSFVLSEASPVFEEMLETASRDVNGKKILELPGKCFDQVVQFLTFLKKPTMIREEKVDMLSLATLAAEYKVDRLLKRIEEFIQKIEEKRPKILLKYLKLASEMNFSKEATENILNQIGRGAAVFGEFQLMKDFSLLNFTIKKRLTKFRLWFRMYSMCSGAYKKNRCPSTHCP</sequence>
<dbReference type="PANTHER" id="PTHR22743">
    <property type="entry name" value="MEPRIN/TRAF-LIKE MATH FAMILY-C.ELEGANS"/>
    <property type="match status" value="1"/>
</dbReference>
<evidence type="ECO:0000259" key="1">
    <source>
        <dbReference type="SMART" id="SM00225"/>
    </source>
</evidence>
<dbReference type="CDD" id="cd18186">
    <property type="entry name" value="BTB_POZ_ZBTB_KLHL-like"/>
    <property type="match status" value="1"/>
</dbReference>
<dbReference type="RefSeq" id="XP_066914081.1">
    <property type="nucleotide sequence ID" value="XM_067057980.1"/>
</dbReference>
<reference evidence="2" key="1">
    <citation type="submission" date="2021-01" db="UniProtKB">
        <authorList>
            <consortium name="EnsemblMetazoa"/>
        </authorList>
    </citation>
    <scope>IDENTIFICATION</scope>
</reference>
<dbReference type="OrthoDB" id="437903at2759"/>
<feature type="domain" description="BTB" evidence="1">
    <location>
        <begin position="282"/>
        <end position="381"/>
    </location>
</feature>
<dbReference type="AlphaFoldDB" id="A0A7M5X4Z5"/>
<evidence type="ECO:0000313" key="2">
    <source>
        <dbReference type="EnsemblMetazoa" id="CLYHEMP017625.1"/>
    </source>
</evidence>
<dbReference type="GeneID" id="136801340"/>
<dbReference type="SUPFAM" id="SSF54695">
    <property type="entry name" value="POZ domain"/>
    <property type="match status" value="1"/>
</dbReference>
<dbReference type="Gene3D" id="3.30.710.10">
    <property type="entry name" value="Potassium Channel Kv1.1, Chain A"/>
    <property type="match status" value="2"/>
</dbReference>
<keyword evidence="3" id="KW-1185">Reference proteome</keyword>
<organism evidence="2 3">
    <name type="scientific">Clytia hemisphaerica</name>
    <dbReference type="NCBI Taxonomy" id="252671"/>
    <lineage>
        <taxon>Eukaryota</taxon>
        <taxon>Metazoa</taxon>
        <taxon>Cnidaria</taxon>
        <taxon>Hydrozoa</taxon>
        <taxon>Hydroidolina</taxon>
        <taxon>Leptothecata</taxon>
        <taxon>Obeliida</taxon>
        <taxon>Clytiidae</taxon>
        <taxon>Clytia</taxon>
    </lineage>
</organism>
<dbReference type="InterPro" id="IPR011333">
    <property type="entry name" value="SKP1/BTB/POZ_sf"/>
</dbReference>
<accession>A0A7M5X4Z5</accession>
<evidence type="ECO:0000313" key="3">
    <source>
        <dbReference type="Proteomes" id="UP000594262"/>
    </source>
</evidence>
<protein>
    <recommendedName>
        <fullName evidence="1">BTB domain-containing protein</fullName>
    </recommendedName>
</protein>
<dbReference type="SMART" id="SM00225">
    <property type="entry name" value="BTB"/>
    <property type="match status" value="2"/>
</dbReference>
<dbReference type="EnsemblMetazoa" id="CLYHEMT017625.1">
    <property type="protein sequence ID" value="CLYHEMP017625.1"/>
    <property type="gene ID" value="CLYHEMG017625"/>
</dbReference>
<name>A0A7M5X4Z5_9CNID</name>